<dbReference type="Proteomes" id="UP000015106">
    <property type="component" value="Chromosome 7"/>
</dbReference>
<sequence length="38" mass="4491">MLHVHSAPIFESPNYIHRRHYCLLVQKQSVVTLFQQLG</sequence>
<dbReference type="Gramene" id="TuG1812G0700000128.01.T02">
    <property type="protein sequence ID" value="TuG1812G0700000128.01.T02.cds355285"/>
    <property type="gene ID" value="TuG1812G0700000128.01"/>
</dbReference>
<evidence type="ECO:0000313" key="2">
    <source>
        <dbReference type="Proteomes" id="UP000015106"/>
    </source>
</evidence>
<reference evidence="1" key="2">
    <citation type="submission" date="2018-03" db="EMBL/GenBank/DDBJ databases">
        <title>The Triticum urartu genome reveals the dynamic nature of wheat genome evolution.</title>
        <authorList>
            <person name="Ling H."/>
            <person name="Ma B."/>
            <person name="Shi X."/>
            <person name="Liu H."/>
            <person name="Dong L."/>
            <person name="Sun H."/>
            <person name="Cao Y."/>
            <person name="Gao Q."/>
            <person name="Zheng S."/>
            <person name="Li Y."/>
            <person name="Yu Y."/>
            <person name="Du H."/>
            <person name="Qi M."/>
            <person name="Li Y."/>
            <person name="Yu H."/>
            <person name="Cui Y."/>
            <person name="Wang N."/>
            <person name="Chen C."/>
            <person name="Wu H."/>
            <person name="Zhao Y."/>
            <person name="Zhang J."/>
            <person name="Li Y."/>
            <person name="Zhou W."/>
            <person name="Zhang B."/>
            <person name="Hu W."/>
            <person name="Eijk M."/>
            <person name="Tang J."/>
            <person name="Witsenboer H."/>
            <person name="Zhao S."/>
            <person name="Li Z."/>
            <person name="Zhang A."/>
            <person name="Wang D."/>
            <person name="Liang C."/>
        </authorList>
    </citation>
    <scope>NUCLEOTIDE SEQUENCE [LARGE SCALE GENOMIC DNA]</scope>
    <source>
        <strain evidence="1">cv. G1812</strain>
    </source>
</reference>
<accession>A0A8R7QX88</accession>
<evidence type="ECO:0000313" key="1">
    <source>
        <dbReference type="EnsemblPlants" id="TuG1812G0700000128.01.T02.cds355285"/>
    </source>
</evidence>
<reference evidence="1" key="3">
    <citation type="submission" date="2022-06" db="UniProtKB">
        <authorList>
            <consortium name="EnsemblPlants"/>
        </authorList>
    </citation>
    <scope>IDENTIFICATION</scope>
</reference>
<keyword evidence="2" id="KW-1185">Reference proteome</keyword>
<dbReference type="AlphaFoldDB" id="A0A8R7QX88"/>
<gene>
    <name evidence="1" type="primary">LOC125524872</name>
</gene>
<protein>
    <submittedName>
        <fullName evidence="1">Uncharacterized protein</fullName>
    </submittedName>
</protein>
<dbReference type="EnsemblPlants" id="TuG1812G0700000128.01.T02">
    <property type="protein sequence ID" value="TuG1812G0700000128.01.T02.cds355285"/>
    <property type="gene ID" value="TuG1812G0700000128.01"/>
</dbReference>
<reference evidence="2" key="1">
    <citation type="journal article" date="2013" name="Nature">
        <title>Draft genome of the wheat A-genome progenitor Triticum urartu.</title>
        <authorList>
            <person name="Ling H.Q."/>
            <person name="Zhao S."/>
            <person name="Liu D."/>
            <person name="Wang J."/>
            <person name="Sun H."/>
            <person name="Zhang C."/>
            <person name="Fan H."/>
            <person name="Li D."/>
            <person name="Dong L."/>
            <person name="Tao Y."/>
            <person name="Gao C."/>
            <person name="Wu H."/>
            <person name="Li Y."/>
            <person name="Cui Y."/>
            <person name="Guo X."/>
            <person name="Zheng S."/>
            <person name="Wang B."/>
            <person name="Yu K."/>
            <person name="Liang Q."/>
            <person name="Yang W."/>
            <person name="Lou X."/>
            <person name="Chen J."/>
            <person name="Feng M."/>
            <person name="Jian J."/>
            <person name="Zhang X."/>
            <person name="Luo G."/>
            <person name="Jiang Y."/>
            <person name="Liu J."/>
            <person name="Wang Z."/>
            <person name="Sha Y."/>
            <person name="Zhang B."/>
            <person name="Wu H."/>
            <person name="Tang D."/>
            <person name="Shen Q."/>
            <person name="Xue P."/>
            <person name="Zou S."/>
            <person name="Wang X."/>
            <person name="Liu X."/>
            <person name="Wang F."/>
            <person name="Yang Y."/>
            <person name="An X."/>
            <person name="Dong Z."/>
            <person name="Zhang K."/>
            <person name="Zhang X."/>
            <person name="Luo M.C."/>
            <person name="Dvorak J."/>
            <person name="Tong Y."/>
            <person name="Wang J."/>
            <person name="Yang H."/>
            <person name="Li Z."/>
            <person name="Wang D."/>
            <person name="Zhang A."/>
            <person name="Wang J."/>
        </authorList>
    </citation>
    <scope>NUCLEOTIDE SEQUENCE</scope>
    <source>
        <strain evidence="2">cv. G1812</strain>
    </source>
</reference>
<name>A0A8R7QX88_TRIUA</name>
<organism evidence="1 2">
    <name type="scientific">Triticum urartu</name>
    <name type="common">Red wild einkorn</name>
    <name type="synonym">Crithodium urartu</name>
    <dbReference type="NCBI Taxonomy" id="4572"/>
    <lineage>
        <taxon>Eukaryota</taxon>
        <taxon>Viridiplantae</taxon>
        <taxon>Streptophyta</taxon>
        <taxon>Embryophyta</taxon>
        <taxon>Tracheophyta</taxon>
        <taxon>Spermatophyta</taxon>
        <taxon>Magnoliopsida</taxon>
        <taxon>Liliopsida</taxon>
        <taxon>Poales</taxon>
        <taxon>Poaceae</taxon>
        <taxon>BOP clade</taxon>
        <taxon>Pooideae</taxon>
        <taxon>Triticodae</taxon>
        <taxon>Triticeae</taxon>
        <taxon>Triticinae</taxon>
        <taxon>Triticum</taxon>
    </lineage>
</organism>
<proteinExistence type="predicted"/>